<dbReference type="AlphaFoldDB" id="A0A0D8XI15"/>
<dbReference type="STRING" id="29172.A0A0D8XI15"/>
<reference evidence="2" key="2">
    <citation type="journal article" date="2016" name="Sci. Rep.">
        <title>Dictyocaulus viviparus genome, variome and transcriptome elucidate lungworm biology and support future intervention.</title>
        <authorList>
            <person name="McNulty S.N."/>
            <person name="Strube C."/>
            <person name="Rosa B.A."/>
            <person name="Martin J.C."/>
            <person name="Tyagi R."/>
            <person name="Choi Y.J."/>
            <person name="Wang Q."/>
            <person name="Hallsworth Pepin K."/>
            <person name="Zhang X."/>
            <person name="Ozersky P."/>
            <person name="Wilson R.K."/>
            <person name="Sternberg P.W."/>
            <person name="Gasser R.B."/>
            <person name="Mitreva M."/>
        </authorList>
    </citation>
    <scope>NUCLEOTIDE SEQUENCE [LARGE SCALE GENOMIC DNA]</scope>
    <source>
        <strain evidence="2">HannoverDv2000</strain>
    </source>
</reference>
<dbReference type="PANTHER" id="PTHR45936">
    <property type="entry name" value="TRNA-DIHYDROURIDINE(20) SYNTHASE [NAD(P)+]-LIKE"/>
    <property type="match status" value="1"/>
</dbReference>
<dbReference type="InterPro" id="IPR052582">
    <property type="entry name" value="tRNA-DUS-like"/>
</dbReference>
<evidence type="ECO:0000313" key="2">
    <source>
        <dbReference type="Proteomes" id="UP000053766"/>
    </source>
</evidence>
<name>A0A0D8XI15_DICVI</name>
<dbReference type="PANTHER" id="PTHR45936:SF1">
    <property type="entry name" value="TRNA-DIHYDROURIDINE(20) SYNTHASE [NAD(P)+]-LIKE"/>
    <property type="match status" value="1"/>
</dbReference>
<dbReference type="EMBL" id="KN716488">
    <property type="protein sequence ID" value="KJH44243.1"/>
    <property type="molecule type" value="Genomic_DNA"/>
</dbReference>
<organism evidence="1 2">
    <name type="scientific">Dictyocaulus viviparus</name>
    <name type="common">Bovine lungworm</name>
    <dbReference type="NCBI Taxonomy" id="29172"/>
    <lineage>
        <taxon>Eukaryota</taxon>
        <taxon>Metazoa</taxon>
        <taxon>Ecdysozoa</taxon>
        <taxon>Nematoda</taxon>
        <taxon>Chromadorea</taxon>
        <taxon>Rhabditida</taxon>
        <taxon>Rhabditina</taxon>
        <taxon>Rhabditomorpha</taxon>
        <taxon>Strongyloidea</taxon>
        <taxon>Metastrongylidae</taxon>
        <taxon>Dictyocaulus</taxon>
    </lineage>
</organism>
<dbReference type="Proteomes" id="UP000053766">
    <property type="component" value="Unassembled WGS sequence"/>
</dbReference>
<accession>A0A0D8XI15</accession>
<dbReference type="GO" id="GO:0017150">
    <property type="term" value="F:tRNA dihydrouridine synthase activity"/>
    <property type="evidence" value="ECO:0007669"/>
    <property type="project" value="TreeGrafter"/>
</dbReference>
<evidence type="ECO:0000313" key="1">
    <source>
        <dbReference type="EMBL" id="KJH44243.1"/>
    </source>
</evidence>
<reference evidence="1 2" key="1">
    <citation type="submission" date="2013-11" db="EMBL/GenBank/DDBJ databases">
        <title>Draft genome of the bovine lungworm Dictyocaulus viviparus.</title>
        <authorList>
            <person name="Mitreva M."/>
        </authorList>
    </citation>
    <scope>NUCLEOTIDE SEQUENCE [LARGE SCALE GENOMIC DNA]</scope>
    <source>
        <strain evidence="1 2">HannoverDv2000</strain>
    </source>
</reference>
<dbReference type="GO" id="GO:0005737">
    <property type="term" value="C:cytoplasm"/>
    <property type="evidence" value="ECO:0007669"/>
    <property type="project" value="TreeGrafter"/>
</dbReference>
<keyword evidence="2" id="KW-1185">Reference proteome</keyword>
<protein>
    <submittedName>
        <fullName evidence="1">Uncharacterized protein</fullName>
    </submittedName>
</protein>
<gene>
    <name evidence="1" type="ORF">DICVIV_09715</name>
</gene>
<dbReference type="OrthoDB" id="272303at2759"/>
<proteinExistence type="predicted"/>
<sequence>MVARRALTCPSIFRPEGILRFDEDVKNFLHLACKYDEGYTTTKYVVQRILGSKQDQDPRGRQTVLAGSVKDICKAWGCDEEYESCRKDRMRKHCKREFNNEIGEYEYHDVTFPLKRLKEAQHSIATPKCVLFNYCRDVNTEKPIYHSMSYVKSSTRENKTSDLKAALKYLGGNFVLVKVAALAALIGLNLRHLLEGEWEEKTQDEYGDA</sequence>